<comment type="caution">
    <text evidence="7">The sequence shown here is derived from an EMBL/GenBank/DDBJ whole genome shotgun (WGS) entry which is preliminary data.</text>
</comment>
<dbReference type="AlphaFoldDB" id="A0A967C7E6"/>
<dbReference type="InterPro" id="IPR049704">
    <property type="entry name" value="Aminotrans_3_PPA_site"/>
</dbReference>
<dbReference type="RefSeq" id="WP_167224120.1">
    <property type="nucleotide sequence ID" value="NZ_JAAQPH010000006.1"/>
</dbReference>
<comment type="cofactor">
    <cofactor evidence="1">
        <name>pyridoxal 5'-phosphate</name>
        <dbReference type="ChEBI" id="CHEBI:597326"/>
    </cofactor>
</comment>
<organism evidence="7 8">
    <name type="scientific">Pelagibius litoralis</name>
    <dbReference type="NCBI Taxonomy" id="374515"/>
    <lineage>
        <taxon>Bacteria</taxon>
        <taxon>Pseudomonadati</taxon>
        <taxon>Pseudomonadota</taxon>
        <taxon>Alphaproteobacteria</taxon>
        <taxon>Rhodospirillales</taxon>
        <taxon>Rhodovibrionaceae</taxon>
        <taxon>Pelagibius</taxon>
    </lineage>
</organism>
<dbReference type="PIRSF" id="PIRSF000521">
    <property type="entry name" value="Transaminase_4ab_Lys_Orn"/>
    <property type="match status" value="1"/>
</dbReference>
<dbReference type="GO" id="GO:0005829">
    <property type="term" value="C:cytosol"/>
    <property type="evidence" value="ECO:0007669"/>
    <property type="project" value="TreeGrafter"/>
</dbReference>
<accession>A0A967C7E6</accession>
<dbReference type="CDD" id="cd00610">
    <property type="entry name" value="OAT_like"/>
    <property type="match status" value="1"/>
</dbReference>
<dbReference type="Pfam" id="PF00202">
    <property type="entry name" value="Aminotran_3"/>
    <property type="match status" value="1"/>
</dbReference>
<dbReference type="Gene3D" id="3.90.1150.10">
    <property type="entry name" value="Aspartate Aminotransferase, domain 1"/>
    <property type="match status" value="1"/>
</dbReference>
<dbReference type="EMBL" id="JAAQPH010000006">
    <property type="protein sequence ID" value="NIA68996.1"/>
    <property type="molecule type" value="Genomic_DNA"/>
</dbReference>
<proteinExistence type="inferred from homology"/>
<keyword evidence="3 7" id="KW-0032">Aminotransferase</keyword>
<dbReference type="InterPro" id="IPR005814">
    <property type="entry name" value="Aminotrans_3"/>
</dbReference>
<evidence type="ECO:0000256" key="2">
    <source>
        <dbReference type="ARBA" id="ARBA00008954"/>
    </source>
</evidence>
<gene>
    <name evidence="7" type="ORF">HBA54_10365</name>
</gene>
<sequence length="460" mass="49888">MTTQTIRNSTAVWRAADTRHHLHPFTDFQGLAAEGGSRIITKAEGVWLEDSEGARILDGMSGLWCVNVGYGRERLAKAAYEQMLALPYYNTFFKTATPPSIELSEKLAALTPEGLSRVFYASSGSEANDTIARMVRRYWQLAGQPARRNIISRHNGYHGSTMAAASLGGMQPMHELDGLPLPGFHHVRQPYWFGEGGDMSPADFGIAAAKAIEDKILELGPETVAAFIGEPIQGAGGVIIPPESYWPEVQRICKAHDILLIADEVICGFGRTGHWFGSNLYDIKPDMMTLAKGITSGYLPLSAVMVGDRVADLLWSEGGEFAHGFTYSGHPVACAVALENIAIIEEEKLVERVHDDTGPYLQQQLASLAEHPLVGEVRGVGFIGAIELVTDKASRGRFNPKGRAGTLCRDHCVKIGVVSRAVGDTMVVAPPLTLTREEADELVKRLRLALDGAAADLNIK</sequence>
<dbReference type="Proteomes" id="UP000761264">
    <property type="component" value="Unassembled WGS sequence"/>
</dbReference>
<dbReference type="PROSITE" id="PS00600">
    <property type="entry name" value="AA_TRANSFER_CLASS_3"/>
    <property type="match status" value="1"/>
</dbReference>
<dbReference type="PANTHER" id="PTHR43094:SF1">
    <property type="entry name" value="AMINOTRANSFERASE CLASS-III"/>
    <property type="match status" value="1"/>
</dbReference>
<dbReference type="SUPFAM" id="SSF53383">
    <property type="entry name" value="PLP-dependent transferases"/>
    <property type="match status" value="1"/>
</dbReference>
<dbReference type="NCBIfam" id="NF005682">
    <property type="entry name" value="PRK07480.1"/>
    <property type="match status" value="1"/>
</dbReference>
<evidence type="ECO:0000256" key="6">
    <source>
        <dbReference type="RuleBase" id="RU003560"/>
    </source>
</evidence>
<keyword evidence="8" id="KW-1185">Reference proteome</keyword>
<dbReference type="InterPro" id="IPR015421">
    <property type="entry name" value="PyrdxlP-dep_Trfase_major"/>
</dbReference>
<dbReference type="FunFam" id="3.40.640.10:FF:000014">
    <property type="entry name" value="Adenosylmethionine-8-amino-7-oxononanoate aminotransferase, probable"/>
    <property type="match status" value="1"/>
</dbReference>
<evidence type="ECO:0000256" key="1">
    <source>
        <dbReference type="ARBA" id="ARBA00001933"/>
    </source>
</evidence>
<dbReference type="NCBIfam" id="NF004767">
    <property type="entry name" value="PRK06105.1"/>
    <property type="match status" value="1"/>
</dbReference>
<evidence type="ECO:0000256" key="4">
    <source>
        <dbReference type="ARBA" id="ARBA00022679"/>
    </source>
</evidence>
<evidence type="ECO:0000256" key="3">
    <source>
        <dbReference type="ARBA" id="ARBA00022576"/>
    </source>
</evidence>
<keyword evidence="4" id="KW-0808">Transferase</keyword>
<comment type="similarity">
    <text evidence="2 6">Belongs to the class-III pyridoxal-phosphate-dependent aminotransferase family.</text>
</comment>
<evidence type="ECO:0000313" key="7">
    <source>
        <dbReference type="EMBL" id="NIA68996.1"/>
    </source>
</evidence>
<dbReference type="InterPro" id="IPR015422">
    <property type="entry name" value="PyrdxlP-dep_Trfase_small"/>
</dbReference>
<dbReference type="Gene3D" id="3.40.640.10">
    <property type="entry name" value="Type I PLP-dependent aspartate aminotransferase-like (Major domain)"/>
    <property type="match status" value="1"/>
</dbReference>
<reference evidence="7" key="1">
    <citation type="submission" date="2020-03" db="EMBL/GenBank/DDBJ databases">
        <title>Genome of Pelagibius litoralis DSM 21314T.</title>
        <authorList>
            <person name="Wang G."/>
        </authorList>
    </citation>
    <scope>NUCLEOTIDE SEQUENCE</scope>
    <source>
        <strain evidence="7">DSM 21314</strain>
    </source>
</reference>
<evidence type="ECO:0000313" key="8">
    <source>
        <dbReference type="Proteomes" id="UP000761264"/>
    </source>
</evidence>
<dbReference type="GO" id="GO:0030170">
    <property type="term" value="F:pyridoxal phosphate binding"/>
    <property type="evidence" value="ECO:0007669"/>
    <property type="project" value="InterPro"/>
</dbReference>
<dbReference type="GO" id="GO:0008483">
    <property type="term" value="F:transaminase activity"/>
    <property type="evidence" value="ECO:0007669"/>
    <property type="project" value="UniProtKB-KW"/>
</dbReference>
<keyword evidence="5 6" id="KW-0663">Pyridoxal phosphate</keyword>
<dbReference type="InterPro" id="IPR015424">
    <property type="entry name" value="PyrdxlP-dep_Trfase"/>
</dbReference>
<evidence type="ECO:0000256" key="5">
    <source>
        <dbReference type="ARBA" id="ARBA00022898"/>
    </source>
</evidence>
<dbReference type="PANTHER" id="PTHR43094">
    <property type="entry name" value="AMINOTRANSFERASE"/>
    <property type="match status" value="1"/>
</dbReference>
<protein>
    <submittedName>
        <fullName evidence="7">Aspartate aminotransferase family protein</fullName>
    </submittedName>
</protein>
<name>A0A967C7E6_9PROT</name>